<proteinExistence type="predicted"/>
<dbReference type="Proteomes" id="UP000680365">
    <property type="component" value="Unassembled WGS sequence"/>
</dbReference>
<reference evidence="2 3" key="1">
    <citation type="journal article" date="2021" name="Nat. Commun.">
        <title>Reductive evolution and unique predatory mode in the CPR bacterium Vampirococcus lugosii.</title>
        <authorList>
            <person name="Moreira D."/>
            <person name="Zivanovic Y."/>
            <person name="Lopez-Archilla A.I."/>
            <person name="Iniesto M."/>
            <person name="Lopez-Garcia P."/>
        </authorList>
    </citation>
    <scope>NUCLEOTIDE SEQUENCE [LARGE SCALE GENOMIC DNA]</scope>
    <source>
        <strain evidence="2">Chiprana</strain>
    </source>
</reference>
<protein>
    <submittedName>
        <fullName evidence="2">Uncharacterized protein</fullName>
    </submittedName>
</protein>
<keyword evidence="1" id="KW-0812">Transmembrane</keyword>
<evidence type="ECO:0000313" key="2">
    <source>
        <dbReference type="EMBL" id="MBS8122000.1"/>
    </source>
</evidence>
<keyword evidence="1" id="KW-0472">Membrane</keyword>
<keyword evidence="3" id="KW-1185">Reference proteome</keyword>
<evidence type="ECO:0000256" key="1">
    <source>
        <dbReference type="SAM" id="Phobius"/>
    </source>
</evidence>
<dbReference type="RefSeq" id="WP_213349061.1">
    <property type="nucleotide sequence ID" value="NZ_JAEDAM010000030.1"/>
</dbReference>
<accession>A0ABS5QLC2</accession>
<organism evidence="2 3">
    <name type="scientific">Candidatus Vampirococcus lugosii</name>
    <dbReference type="NCBI Taxonomy" id="2789015"/>
    <lineage>
        <taxon>Bacteria</taxon>
        <taxon>Candidatus Absconditibacteriota</taxon>
        <taxon>Vampirococcus</taxon>
    </lineage>
</organism>
<feature type="transmembrane region" description="Helical" evidence="1">
    <location>
        <begin position="105"/>
        <end position="124"/>
    </location>
</feature>
<feature type="transmembrane region" description="Helical" evidence="1">
    <location>
        <begin position="71"/>
        <end position="93"/>
    </location>
</feature>
<keyword evidence="1" id="KW-1133">Transmembrane helix</keyword>
<sequence>MKNPVHEMNLEQMIKKSWQDKDYIRCKNLVNFANKYYPGNEIFQKYKKKVSKINITKEYIKYIRNFNDDGTVLILLEIMNIIISYIIFVDYFGIEDFGEDFEYVFIFYFIAILLLIRLFIIPIYKFIDGKIIIASLASSSEKIDKSIEK</sequence>
<name>A0ABS5QLC2_9BACT</name>
<dbReference type="EMBL" id="JAEDAM010000030">
    <property type="protein sequence ID" value="MBS8122000.1"/>
    <property type="molecule type" value="Genomic_DNA"/>
</dbReference>
<comment type="caution">
    <text evidence="2">The sequence shown here is derived from an EMBL/GenBank/DDBJ whole genome shotgun (WGS) entry which is preliminary data.</text>
</comment>
<gene>
    <name evidence="2" type="ORF">VAMP_63n101</name>
</gene>
<evidence type="ECO:0000313" key="3">
    <source>
        <dbReference type="Proteomes" id="UP000680365"/>
    </source>
</evidence>